<proteinExistence type="predicted"/>
<evidence type="ECO:0000256" key="1">
    <source>
        <dbReference type="SAM" id="Phobius"/>
    </source>
</evidence>
<feature type="transmembrane region" description="Helical" evidence="1">
    <location>
        <begin position="656"/>
        <end position="679"/>
    </location>
</feature>
<gene>
    <name evidence="2" type="ORF">DEJ46_21110</name>
</gene>
<feature type="transmembrane region" description="Helical" evidence="1">
    <location>
        <begin position="613"/>
        <end position="635"/>
    </location>
</feature>
<organism evidence="2 3">
    <name type="scientific">Streptomyces venezuelae</name>
    <dbReference type="NCBI Taxonomy" id="54571"/>
    <lineage>
        <taxon>Bacteria</taxon>
        <taxon>Bacillati</taxon>
        <taxon>Actinomycetota</taxon>
        <taxon>Actinomycetes</taxon>
        <taxon>Kitasatosporales</taxon>
        <taxon>Streptomycetaceae</taxon>
        <taxon>Streptomyces</taxon>
    </lineage>
</organism>
<dbReference type="AlphaFoldDB" id="A0A5P2B2A0"/>
<name>A0A5P2B2A0_STRVZ</name>
<dbReference type="EMBL" id="CP029194">
    <property type="protein sequence ID" value="QES24722.1"/>
    <property type="molecule type" value="Genomic_DNA"/>
</dbReference>
<feature type="transmembrane region" description="Helical" evidence="1">
    <location>
        <begin position="418"/>
        <end position="438"/>
    </location>
</feature>
<dbReference type="OrthoDB" id="3258069at2"/>
<feature type="transmembrane region" description="Helical" evidence="1">
    <location>
        <begin position="367"/>
        <end position="388"/>
    </location>
</feature>
<dbReference type="Proteomes" id="UP000324106">
    <property type="component" value="Chromosome"/>
</dbReference>
<keyword evidence="1" id="KW-0812">Transmembrane</keyword>
<reference evidence="2 3" key="1">
    <citation type="submission" date="2018-05" db="EMBL/GenBank/DDBJ databases">
        <title>Streptomyces venezuelae.</title>
        <authorList>
            <person name="Kim W."/>
            <person name="Lee N."/>
            <person name="Cho B.-K."/>
        </authorList>
    </citation>
    <scope>NUCLEOTIDE SEQUENCE [LARGE SCALE GENOMIC DNA]</scope>
    <source>
        <strain evidence="2 3">ATCC 15068</strain>
    </source>
</reference>
<keyword evidence="1" id="KW-1133">Transmembrane helix</keyword>
<evidence type="ECO:0000313" key="2">
    <source>
        <dbReference type="EMBL" id="QES24722.1"/>
    </source>
</evidence>
<protein>
    <submittedName>
        <fullName evidence="2">Permease</fullName>
    </submittedName>
</protein>
<sequence>MSRHGLIRRLLAVGATAGGRAEAGRVRFVALLLATSMLALSLASVIATHATYEGQASRGEARAPVFQQDVPGSTARATWSVTGDSVPGSSLYRVVFLTRLSADAPLPPGVSSWPRPGEAVLSPALRDHPGAEDITTRYGRTVGLIGTEGLQSPDELFAYVVPHTAAKDDSVRPIIGYGPSAGPTFYTVGQSDDAKPEWTFLVLIALLLVLPAAVLLAVAARTGSYVRDRRTALVTVLGATPRDRALIVLGEVLRPVTAGTLLALAVAGVASTVDLRLPWTGHVLVASDLRGWWWAFLAVSLAAAAAVLAVVVLTDAIGRKNTGGTRIRGARRSPVKWAVACPILLLTAVRGPDLFPPGTTAFVMTNWVGAAGTLATLPAAIAVIIGVLGKKLAGLGRRYGRPGLLIAGRRAAVHPGPLARMIAGVVVAIGILLQAVAWQGQLGADALAAQATVERIGSSALVIEPRAATAGQLAAFRRSLPDDMAELSLTKDPEADRLTIRGRCPALQALELRCSREPSSLTGPPQDPRMRELIGWNSGVQGKVSVVQADPVTSLNDGRGFTQSVLVSRDATDLPVALIKQQAYRTFPLGAEVGTIGENWLAGAKVNQLQGNWLTLFGLAGITLLAAASAIAGLAEFLRNGRALAPVTTLTGNTRVYWSTAAHGILVPLTLAGLVGSVVGKWLAFPTTDSGASYISGGLLAACAAAATFVGVAGWVWGALVSVRQAAVWRPRGE</sequence>
<feature type="transmembrane region" description="Helical" evidence="1">
    <location>
        <begin position="293"/>
        <end position="314"/>
    </location>
</feature>
<evidence type="ECO:0000313" key="3">
    <source>
        <dbReference type="Proteomes" id="UP000324106"/>
    </source>
</evidence>
<dbReference type="RefSeq" id="WP_150268651.1">
    <property type="nucleotide sequence ID" value="NZ_CP029194.1"/>
</dbReference>
<feature type="transmembrane region" description="Helical" evidence="1">
    <location>
        <begin position="335"/>
        <end position="355"/>
    </location>
</feature>
<feature type="transmembrane region" description="Helical" evidence="1">
    <location>
        <begin position="699"/>
        <end position="723"/>
    </location>
</feature>
<keyword evidence="1" id="KW-0472">Membrane</keyword>
<feature type="transmembrane region" description="Helical" evidence="1">
    <location>
        <begin position="252"/>
        <end position="273"/>
    </location>
</feature>
<accession>A0A5P2B2A0</accession>
<feature type="transmembrane region" description="Helical" evidence="1">
    <location>
        <begin position="198"/>
        <end position="220"/>
    </location>
</feature>